<sequence length="189" mass="20319">MSNKQKHHQWKCGLAAAAVALTGSLYGSLASAGSESATPIYGVSAPVREQLLQLSKAVQAFSSHDVARAAGWSATISDCIVSPAGGMGFHVANLDELEGRPFEVSLLRPEVLMYVPMEDGSMEFLGVEYIVPYTPENASTPPQLLGQSFQYNPFLGIWALHVWTERHNPLGVFASFNPSVSCEFAESGE</sequence>
<protein>
    <submittedName>
        <fullName evidence="2">Uncharacterized protein</fullName>
    </submittedName>
</protein>
<reference evidence="2 3" key="1">
    <citation type="submission" date="2019-08" db="EMBL/GenBank/DDBJ databases">
        <title>Parahaliea maris sp. nov., isolated from the surface seawater.</title>
        <authorList>
            <person name="Liu Y."/>
        </authorList>
    </citation>
    <scope>NUCLEOTIDE SEQUENCE [LARGE SCALE GENOMIC DNA]</scope>
    <source>
        <strain evidence="2 3">HSLHS9</strain>
    </source>
</reference>
<gene>
    <name evidence="2" type="ORF">FV139_01460</name>
</gene>
<keyword evidence="1" id="KW-0732">Signal</keyword>
<feature type="chain" id="PRO_5022751413" evidence="1">
    <location>
        <begin position="33"/>
        <end position="189"/>
    </location>
</feature>
<feature type="signal peptide" evidence="1">
    <location>
        <begin position="1"/>
        <end position="32"/>
    </location>
</feature>
<evidence type="ECO:0000313" key="3">
    <source>
        <dbReference type="Proteomes" id="UP000321039"/>
    </source>
</evidence>
<dbReference type="AlphaFoldDB" id="A0A5C9A983"/>
<dbReference type="RefSeq" id="WP_148066469.1">
    <property type="nucleotide sequence ID" value="NZ_VRZA01000001.1"/>
</dbReference>
<keyword evidence="3" id="KW-1185">Reference proteome</keyword>
<dbReference type="Proteomes" id="UP000321039">
    <property type="component" value="Unassembled WGS sequence"/>
</dbReference>
<evidence type="ECO:0000313" key="2">
    <source>
        <dbReference type="EMBL" id="TXS96200.1"/>
    </source>
</evidence>
<accession>A0A5C9A983</accession>
<organism evidence="2 3">
    <name type="scientific">Parahaliea maris</name>
    <dbReference type="NCBI Taxonomy" id="2716870"/>
    <lineage>
        <taxon>Bacteria</taxon>
        <taxon>Pseudomonadati</taxon>
        <taxon>Pseudomonadota</taxon>
        <taxon>Gammaproteobacteria</taxon>
        <taxon>Cellvibrionales</taxon>
        <taxon>Halieaceae</taxon>
        <taxon>Parahaliea</taxon>
    </lineage>
</organism>
<name>A0A5C9A983_9GAMM</name>
<evidence type="ECO:0000256" key="1">
    <source>
        <dbReference type="SAM" id="SignalP"/>
    </source>
</evidence>
<comment type="caution">
    <text evidence="2">The sequence shown here is derived from an EMBL/GenBank/DDBJ whole genome shotgun (WGS) entry which is preliminary data.</text>
</comment>
<dbReference type="EMBL" id="VRZA01000001">
    <property type="protein sequence ID" value="TXS96200.1"/>
    <property type="molecule type" value="Genomic_DNA"/>
</dbReference>
<proteinExistence type="predicted"/>